<dbReference type="EMBL" id="CAJGYM010000004">
    <property type="protein sequence ID" value="CAD6186255.1"/>
    <property type="molecule type" value="Genomic_DNA"/>
</dbReference>
<dbReference type="PANTHER" id="PTHR23422:SF11">
    <property type="entry name" value="DIPEPTIDYL PEPTIDASE 3"/>
    <property type="match status" value="1"/>
</dbReference>
<organism evidence="3 4">
    <name type="scientific">Caenorhabditis auriculariae</name>
    <dbReference type="NCBI Taxonomy" id="2777116"/>
    <lineage>
        <taxon>Eukaryota</taxon>
        <taxon>Metazoa</taxon>
        <taxon>Ecdysozoa</taxon>
        <taxon>Nematoda</taxon>
        <taxon>Chromadorea</taxon>
        <taxon>Rhabditida</taxon>
        <taxon>Rhabditina</taxon>
        <taxon>Rhabditomorpha</taxon>
        <taxon>Rhabditoidea</taxon>
        <taxon>Rhabditidae</taxon>
        <taxon>Peloderinae</taxon>
        <taxon>Caenorhabditis</taxon>
    </lineage>
</organism>
<evidence type="ECO:0000313" key="4">
    <source>
        <dbReference type="Proteomes" id="UP000835052"/>
    </source>
</evidence>
<keyword evidence="4" id="KW-1185">Reference proteome</keyword>
<evidence type="ECO:0000256" key="1">
    <source>
        <dbReference type="ARBA" id="ARBA00022723"/>
    </source>
</evidence>
<evidence type="ECO:0000313" key="3">
    <source>
        <dbReference type="EMBL" id="CAD6186255.1"/>
    </source>
</evidence>
<evidence type="ECO:0008006" key="5">
    <source>
        <dbReference type="Google" id="ProtNLM"/>
    </source>
</evidence>
<keyword evidence="2" id="KW-0378">Hydrolase</keyword>
<sequence length="305" mass="34795">MNFLVEADEDMMYKYHKESFEVQVGLHELLGHGSGKLFQRNADGAFNFDKDSTKDILTGGPVSKWYEPGETWSSKFGALASAYEECRAEAVGYFLCCDQDILEIFGYQGDVAQDVKYTNWLNEIRAGLLALEFYQPDQQKWGQAHCYARYVLTKVVLEAGQGFVTITDTTGEDGKPDLSFKLDRTKIDSVGKPAIEKFLAKLQAYKSTGDFEGGKAMFESYGVVGQKEIGWRNICVARRKPRRIFVQPNTIENNGEIELRNYPSDFGGVIRSFVERYDEDAVQHMLECWKNDRKWFPRCFNKCSA</sequence>
<dbReference type="AlphaFoldDB" id="A0A8S1GRN6"/>
<dbReference type="GO" id="GO:0046872">
    <property type="term" value="F:metal ion binding"/>
    <property type="evidence" value="ECO:0007669"/>
    <property type="project" value="UniProtKB-KW"/>
</dbReference>
<dbReference type="GO" id="GO:0005737">
    <property type="term" value="C:cytoplasm"/>
    <property type="evidence" value="ECO:0007669"/>
    <property type="project" value="TreeGrafter"/>
</dbReference>
<reference evidence="3" key="1">
    <citation type="submission" date="2020-10" db="EMBL/GenBank/DDBJ databases">
        <authorList>
            <person name="Kikuchi T."/>
        </authorList>
    </citation>
    <scope>NUCLEOTIDE SEQUENCE</scope>
    <source>
        <strain evidence="3">NKZ352</strain>
    </source>
</reference>
<gene>
    <name evidence="3" type="ORF">CAUJ_LOCUS2174</name>
</gene>
<dbReference type="Pfam" id="PF03571">
    <property type="entry name" value="Peptidase_M49"/>
    <property type="match status" value="1"/>
</dbReference>
<dbReference type="Proteomes" id="UP000835052">
    <property type="component" value="Unassembled WGS sequence"/>
</dbReference>
<protein>
    <recommendedName>
        <fullName evidence="5">Dipeptidyl peptidase 3</fullName>
    </recommendedName>
</protein>
<dbReference type="GO" id="GO:0008239">
    <property type="term" value="F:dipeptidyl-peptidase activity"/>
    <property type="evidence" value="ECO:0007669"/>
    <property type="project" value="TreeGrafter"/>
</dbReference>
<keyword evidence="1" id="KW-0479">Metal-binding</keyword>
<dbReference type="InterPro" id="IPR039461">
    <property type="entry name" value="Peptidase_M49"/>
</dbReference>
<accession>A0A8S1GRN6</accession>
<dbReference type="PANTHER" id="PTHR23422">
    <property type="entry name" value="DIPEPTIDYL PEPTIDASE III-RELATED"/>
    <property type="match status" value="1"/>
</dbReference>
<evidence type="ECO:0000256" key="2">
    <source>
        <dbReference type="ARBA" id="ARBA00022801"/>
    </source>
</evidence>
<name>A0A8S1GRN6_9PELO</name>
<proteinExistence type="predicted"/>
<comment type="caution">
    <text evidence="3">The sequence shown here is derived from an EMBL/GenBank/DDBJ whole genome shotgun (WGS) entry which is preliminary data.</text>
</comment>
<dbReference type="OrthoDB" id="4694525at2759"/>